<dbReference type="GO" id="GO:0015031">
    <property type="term" value="P:protein transport"/>
    <property type="evidence" value="ECO:0007669"/>
    <property type="project" value="UniProtKB-KW"/>
</dbReference>
<dbReference type="InterPro" id="IPR004140">
    <property type="entry name" value="Exo70"/>
</dbReference>
<keyword evidence="7" id="KW-1185">Reference proteome</keyword>
<comment type="function">
    <text evidence="3">Component of the exocyst complex.</text>
</comment>
<keyword evidence="3" id="KW-0653">Protein transport</keyword>
<gene>
    <name evidence="6" type="ORF">AMTR_s00153p00086670</name>
</gene>
<keyword evidence="2 3" id="KW-0813">Transport</keyword>
<feature type="region of interest" description="Disordered" evidence="4">
    <location>
        <begin position="1"/>
        <end position="61"/>
    </location>
</feature>
<dbReference type="Pfam" id="PF20669">
    <property type="entry name" value="Exo70_N"/>
    <property type="match status" value="1"/>
</dbReference>
<feature type="compositionally biased region" description="Polar residues" evidence="4">
    <location>
        <begin position="1"/>
        <end position="11"/>
    </location>
</feature>
<evidence type="ECO:0000256" key="3">
    <source>
        <dbReference type="RuleBase" id="RU365026"/>
    </source>
</evidence>
<dbReference type="PANTHER" id="PTHR12542">
    <property type="entry name" value="EXOCYST COMPLEX PROTEIN EXO70"/>
    <property type="match status" value="1"/>
</dbReference>
<feature type="domain" description="Exocyst complex subunit Exo70 C-terminal" evidence="5">
    <location>
        <begin position="281"/>
        <end position="638"/>
    </location>
</feature>
<dbReference type="KEGG" id="atr:18437158"/>
<dbReference type="STRING" id="13333.W1PMJ7"/>
<dbReference type="Gene3D" id="1.20.1280.170">
    <property type="entry name" value="Exocyst complex component Exo70"/>
    <property type="match status" value="1"/>
</dbReference>
<dbReference type="GO" id="GO:0006887">
    <property type="term" value="P:exocytosis"/>
    <property type="evidence" value="ECO:0000318"/>
    <property type="project" value="GO_Central"/>
</dbReference>
<evidence type="ECO:0000313" key="6">
    <source>
        <dbReference type="EMBL" id="ERN09019.1"/>
    </source>
</evidence>
<feature type="compositionally biased region" description="Basic and acidic residues" evidence="4">
    <location>
        <begin position="185"/>
        <end position="203"/>
    </location>
</feature>
<evidence type="ECO:0000256" key="1">
    <source>
        <dbReference type="ARBA" id="ARBA00006756"/>
    </source>
</evidence>
<evidence type="ECO:0000313" key="7">
    <source>
        <dbReference type="Proteomes" id="UP000017836"/>
    </source>
</evidence>
<dbReference type="Proteomes" id="UP000017836">
    <property type="component" value="Unassembled WGS sequence"/>
</dbReference>
<dbReference type="OMA" id="VEIATWI"/>
<dbReference type="SUPFAM" id="SSF74788">
    <property type="entry name" value="Cullin repeat-like"/>
    <property type="match status" value="1"/>
</dbReference>
<dbReference type="GO" id="GO:0005546">
    <property type="term" value="F:phosphatidylinositol-4,5-bisphosphate binding"/>
    <property type="evidence" value="ECO:0007669"/>
    <property type="project" value="InterPro"/>
</dbReference>
<feature type="region of interest" description="Disordered" evidence="4">
    <location>
        <begin position="165"/>
        <end position="203"/>
    </location>
</feature>
<dbReference type="AlphaFoldDB" id="W1PMJ7"/>
<reference evidence="7" key="1">
    <citation type="journal article" date="2013" name="Science">
        <title>The Amborella genome and the evolution of flowering plants.</title>
        <authorList>
            <consortium name="Amborella Genome Project"/>
        </authorList>
    </citation>
    <scope>NUCLEOTIDE SEQUENCE [LARGE SCALE GENOMIC DNA]</scope>
</reference>
<dbReference type="HOGENOM" id="CLU_010236_2_1_1"/>
<name>W1PMJ7_AMBTC</name>
<organism evidence="6 7">
    <name type="scientific">Amborella trichopoda</name>
    <dbReference type="NCBI Taxonomy" id="13333"/>
    <lineage>
        <taxon>Eukaryota</taxon>
        <taxon>Viridiplantae</taxon>
        <taxon>Streptophyta</taxon>
        <taxon>Embryophyta</taxon>
        <taxon>Tracheophyta</taxon>
        <taxon>Spermatophyta</taxon>
        <taxon>Magnoliopsida</taxon>
        <taxon>Amborellales</taxon>
        <taxon>Amborellaceae</taxon>
        <taxon>Amborella</taxon>
    </lineage>
</organism>
<dbReference type="eggNOG" id="KOG2344">
    <property type="taxonomic scope" value="Eukaryota"/>
</dbReference>
<evidence type="ECO:0000256" key="2">
    <source>
        <dbReference type="ARBA" id="ARBA00022448"/>
    </source>
</evidence>
<sequence>MENVPQRTHSFPGNLLRKNDHEKPEIMSEGRYDSPKNRHDLDLDQIPAVSTTPETPHCEDLDSFTSDLESFLASIAGKDQKPEPPACVESFSEKLSGKILKWESGDRLNWFSGDDSGQFLESIDLVWRLSQALPEHQKLAVVLQQSMAFLEEELRSLLEDSNDLESDNDRYVIPHPLENDSPVKSGKDSSDEKQEDSSDQKHVSDQIPAVFDAYSPENLALISRIARIMIKAGYETECLQVFSIARRKLFEGSLAKLGFERISIEDVQKMQWETLETEIGKWMKAFRRIVTFYFPSEQRLCEEVFGKGAMADSLFQNLARGVVIQLLNFAEAVAMSKRSAEKLFKFLDMYETLRDVASSIASGLCWTELCVEIESARSRLGDAAVGIFAELESAIHGDAARTPVPGGAVHPLTRYVMNYLKLTCEYKEPLEQVFLEHRVTAASPKKEQKNSPEMSPLGLQLAGIMDLLDKNLEAKSKLYKDLSLSYVFLMNNGRYIVQKIKDSEIYALLGDVWCRKRSSELRHYHKSYQRETWTKVLACLKDEGLHAKGNFSSGVSKAALKERFKQFNTQFEEIHKTQSSWIVSDEQLQSELRIAVSSVVIPAYRSFLGRFSQYLDGGRQADKYIKYGPEELEACIDDLFEGTPPSMIKRKG</sequence>
<dbReference type="Pfam" id="PF03081">
    <property type="entry name" value="Exo70_C"/>
    <property type="match status" value="1"/>
</dbReference>
<dbReference type="OrthoDB" id="1922221at2759"/>
<proteinExistence type="inferred from homology"/>
<dbReference type="InterPro" id="IPR016159">
    <property type="entry name" value="Cullin_repeat-like_dom_sf"/>
</dbReference>
<protein>
    <recommendedName>
        <fullName evidence="3">Exocyst subunit Exo70 family protein</fullName>
    </recommendedName>
</protein>
<evidence type="ECO:0000256" key="4">
    <source>
        <dbReference type="SAM" id="MobiDB-lite"/>
    </source>
</evidence>
<accession>W1PMJ7</accession>
<dbReference type="InterPro" id="IPR046364">
    <property type="entry name" value="Exo70_C"/>
</dbReference>
<dbReference type="GO" id="GO:0000145">
    <property type="term" value="C:exocyst"/>
    <property type="evidence" value="ECO:0000318"/>
    <property type="project" value="GO_Central"/>
</dbReference>
<evidence type="ECO:0000259" key="5">
    <source>
        <dbReference type="Pfam" id="PF03081"/>
    </source>
</evidence>
<dbReference type="Gramene" id="ERN09019">
    <property type="protein sequence ID" value="ERN09019"/>
    <property type="gene ID" value="AMTR_s00153p00086670"/>
</dbReference>
<keyword evidence="3" id="KW-0268">Exocytosis</keyword>
<comment type="similarity">
    <text evidence="1 3">Belongs to the EXO70 family.</text>
</comment>
<dbReference type="PANTHER" id="PTHR12542:SF127">
    <property type="entry name" value="EXOCYST COMPLEX COMPONENT EXO70C1"/>
    <property type="match status" value="1"/>
</dbReference>
<feature type="compositionally biased region" description="Basic and acidic residues" evidence="4">
    <location>
        <begin position="17"/>
        <end position="42"/>
    </location>
</feature>
<dbReference type="EMBL" id="KI393119">
    <property type="protein sequence ID" value="ERN09019.1"/>
    <property type="molecule type" value="Genomic_DNA"/>
</dbReference>